<evidence type="ECO:0000313" key="1">
    <source>
        <dbReference type="EMBL" id="KAH7851663.1"/>
    </source>
</evidence>
<organism evidence="1 2">
    <name type="scientific">Vaccinium darrowii</name>
    <dbReference type="NCBI Taxonomy" id="229202"/>
    <lineage>
        <taxon>Eukaryota</taxon>
        <taxon>Viridiplantae</taxon>
        <taxon>Streptophyta</taxon>
        <taxon>Embryophyta</taxon>
        <taxon>Tracheophyta</taxon>
        <taxon>Spermatophyta</taxon>
        <taxon>Magnoliopsida</taxon>
        <taxon>eudicotyledons</taxon>
        <taxon>Gunneridae</taxon>
        <taxon>Pentapetalae</taxon>
        <taxon>asterids</taxon>
        <taxon>Ericales</taxon>
        <taxon>Ericaceae</taxon>
        <taxon>Vaccinioideae</taxon>
        <taxon>Vaccinieae</taxon>
        <taxon>Vaccinium</taxon>
    </lineage>
</organism>
<comment type="caution">
    <text evidence="1">The sequence shown here is derived from an EMBL/GenBank/DDBJ whole genome shotgun (WGS) entry which is preliminary data.</text>
</comment>
<reference evidence="1 2" key="1">
    <citation type="journal article" date="2021" name="Hortic Res">
        <title>High-quality reference genome and annotation aids understanding of berry development for evergreen blueberry (Vaccinium darrowii).</title>
        <authorList>
            <person name="Yu J."/>
            <person name="Hulse-Kemp A.M."/>
            <person name="Babiker E."/>
            <person name="Staton M."/>
        </authorList>
    </citation>
    <scope>NUCLEOTIDE SEQUENCE [LARGE SCALE GENOMIC DNA]</scope>
    <source>
        <strain evidence="2">cv. NJ 8807/NJ 8810</strain>
        <tissue evidence="1">Young leaf</tissue>
    </source>
</reference>
<keyword evidence="2" id="KW-1185">Reference proteome</keyword>
<evidence type="ECO:0000313" key="2">
    <source>
        <dbReference type="Proteomes" id="UP000828048"/>
    </source>
</evidence>
<protein>
    <submittedName>
        <fullName evidence="1">Uncharacterized protein</fullName>
    </submittedName>
</protein>
<accession>A0ACB7YE96</accession>
<gene>
    <name evidence="1" type="ORF">Vadar_015066</name>
</gene>
<dbReference type="EMBL" id="CM037158">
    <property type="protein sequence ID" value="KAH7851663.1"/>
    <property type="molecule type" value="Genomic_DNA"/>
</dbReference>
<sequence length="339" mass="36035">MATRFSHHLLLVALTISTLLRPISTSTTSTPPSTRPPPTTATTTPPPSIRPPTTAITTRPPSSCSPTASTATPPPSIRPPTTATTTRTPSSCSPATSTATPPPSIRPPTTATTTRPPSSCSPATSTIAVSVPLSSNSSPPPSFLNLPMQLVKLRSSGSAGSTGSSDGHGHGIKKSGTSQAETLHPIWEFFDGEINLGTETDTIPETSGAIGPVYENHNLELHVQPPSINDQLAFTPVFENLDSYNERNSLDTWSIMVKVVHGSTIIMFSLLVNSGILGLKEQIAKRLNCEVDSFDVKFEDSEGDLISITCDDDLMMYLFKFMPLDKLACKLVVVSKKPN</sequence>
<proteinExistence type="predicted"/>
<dbReference type="Proteomes" id="UP000828048">
    <property type="component" value="Chromosome 8"/>
</dbReference>
<name>A0ACB7YE96_9ERIC</name>